<gene>
    <name evidence="1" type="ORF">ACFFVF_08920</name>
</gene>
<dbReference type="RefSeq" id="WP_236455836.1">
    <property type="nucleotide sequence ID" value="NZ_CBCSGE010000002.1"/>
</dbReference>
<comment type="caution">
    <text evidence="1">The sequence shown here is derived from an EMBL/GenBank/DDBJ whole genome shotgun (WGS) entry which is preliminary data.</text>
</comment>
<protein>
    <recommendedName>
        <fullName evidence="3">Colicin immunity protein / pyocin immunity protein</fullName>
    </recommendedName>
</protein>
<organism evidence="1 2">
    <name type="scientific">Flavobacterium jumunjinense</name>
    <dbReference type="NCBI Taxonomy" id="998845"/>
    <lineage>
        <taxon>Bacteria</taxon>
        <taxon>Pseudomonadati</taxon>
        <taxon>Bacteroidota</taxon>
        <taxon>Flavobacteriia</taxon>
        <taxon>Flavobacteriales</taxon>
        <taxon>Flavobacteriaceae</taxon>
        <taxon>Flavobacterium</taxon>
    </lineage>
</organism>
<name>A0ABV5GMM7_9FLAO</name>
<sequence length="66" mass="7624">MKIQELKIDVIKKILAIDSAEIIEKISEFINDTTENDYSNPPFFDDDAEETQKGIETILKMVSEFK</sequence>
<reference evidence="1 2" key="1">
    <citation type="submission" date="2024-09" db="EMBL/GenBank/DDBJ databases">
        <authorList>
            <person name="Sun Q."/>
            <person name="Mori K."/>
        </authorList>
    </citation>
    <scope>NUCLEOTIDE SEQUENCE [LARGE SCALE GENOMIC DNA]</scope>
    <source>
        <strain evidence="1 2">CECT 7955</strain>
    </source>
</reference>
<accession>A0ABV5GMM7</accession>
<dbReference type="Proteomes" id="UP001589607">
    <property type="component" value="Unassembled WGS sequence"/>
</dbReference>
<evidence type="ECO:0000313" key="2">
    <source>
        <dbReference type="Proteomes" id="UP001589607"/>
    </source>
</evidence>
<dbReference type="EMBL" id="JBHMEY010000018">
    <property type="protein sequence ID" value="MFB9096634.1"/>
    <property type="molecule type" value="Genomic_DNA"/>
</dbReference>
<evidence type="ECO:0008006" key="3">
    <source>
        <dbReference type="Google" id="ProtNLM"/>
    </source>
</evidence>
<proteinExistence type="predicted"/>
<keyword evidence="2" id="KW-1185">Reference proteome</keyword>
<evidence type="ECO:0000313" key="1">
    <source>
        <dbReference type="EMBL" id="MFB9096634.1"/>
    </source>
</evidence>